<dbReference type="Gene3D" id="1.10.10.1150">
    <property type="entry name" value="Coenzyme PQQ synthesis protein D (PqqD)"/>
    <property type="match status" value="1"/>
</dbReference>
<dbReference type="PATRIC" id="fig|1115809.3.peg.749"/>
<dbReference type="InterPro" id="IPR041881">
    <property type="entry name" value="PqqD_sf"/>
</dbReference>
<proteinExistence type="predicted"/>
<dbReference type="EMBL" id="AWEY01000008">
    <property type="protein sequence ID" value="ERK40004.1"/>
    <property type="molecule type" value="Genomic_DNA"/>
</dbReference>
<sequence>MRIRQGFVLREVCGENVVVGEGLGAINFGKLLAMNETAAWLWKQAVAMGDFTVEALSERLCEEYEVTDVEAQADVKAIVAEWQEAGVME</sequence>
<protein>
    <submittedName>
        <fullName evidence="1">PqqD family protein</fullName>
    </submittedName>
</protein>
<name>U2P8I4_9BACT</name>
<dbReference type="Proteomes" id="UP000016648">
    <property type="component" value="Unassembled WGS sequence"/>
</dbReference>
<reference evidence="1 2" key="1">
    <citation type="submission" date="2013-08" db="EMBL/GenBank/DDBJ databases">
        <authorList>
            <person name="Durkin A.S."/>
            <person name="Haft D.R."/>
            <person name="McCorrison J."/>
            <person name="Torralba M."/>
            <person name="Gillis M."/>
            <person name="Haft D.H."/>
            <person name="Methe B."/>
            <person name="Sutton G."/>
            <person name="Nelson K.E."/>
        </authorList>
    </citation>
    <scope>NUCLEOTIDE SEQUENCE [LARGE SCALE GENOMIC DNA]</scope>
    <source>
        <strain evidence="1 2">F0067</strain>
    </source>
</reference>
<accession>U2P8I4</accession>
<evidence type="ECO:0000313" key="2">
    <source>
        <dbReference type="Proteomes" id="UP000016648"/>
    </source>
</evidence>
<gene>
    <name evidence="1" type="ORF">HMPREF9135_0269</name>
</gene>
<evidence type="ECO:0000313" key="1">
    <source>
        <dbReference type="EMBL" id="ERK40004.1"/>
    </source>
</evidence>
<comment type="caution">
    <text evidence="1">The sequence shown here is derived from an EMBL/GenBank/DDBJ whole genome shotgun (WGS) entry which is preliminary data.</text>
</comment>
<dbReference type="Pfam" id="PF05402">
    <property type="entry name" value="PqqD"/>
    <property type="match status" value="1"/>
</dbReference>
<dbReference type="AlphaFoldDB" id="U2P8I4"/>
<dbReference type="InterPro" id="IPR008792">
    <property type="entry name" value="PQQD"/>
</dbReference>
<keyword evidence="2" id="KW-1185">Reference proteome</keyword>
<organism evidence="1 2">
    <name type="scientific">Segatella baroniae F0067</name>
    <dbReference type="NCBI Taxonomy" id="1115809"/>
    <lineage>
        <taxon>Bacteria</taxon>
        <taxon>Pseudomonadati</taxon>
        <taxon>Bacteroidota</taxon>
        <taxon>Bacteroidia</taxon>
        <taxon>Bacteroidales</taxon>
        <taxon>Prevotellaceae</taxon>
        <taxon>Segatella</taxon>
    </lineage>
</organism>
<dbReference type="RefSeq" id="WP_021589133.1">
    <property type="nucleotide sequence ID" value="NZ_AWEY01000008.1"/>
</dbReference>